<evidence type="ECO:0000256" key="1">
    <source>
        <dbReference type="ARBA" id="ARBA00004120"/>
    </source>
</evidence>
<gene>
    <name evidence="12" type="ORF">NliqN6_4804</name>
</gene>
<reference evidence="12" key="1">
    <citation type="submission" date="2020-07" db="EMBL/GenBank/DDBJ databases">
        <title>Draft Genome Sequence of a Deep-Sea Yeast, Naganishia (Cryptococcus) liquefaciens strain N6.</title>
        <authorList>
            <person name="Han Y.W."/>
            <person name="Kajitani R."/>
            <person name="Morimoto H."/>
            <person name="Parhat M."/>
            <person name="Tsubouchi H."/>
            <person name="Bakenova O."/>
            <person name="Ogata M."/>
            <person name="Argunhan B."/>
            <person name="Aoki R."/>
            <person name="Kajiwara S."/>
            <person name="Itoh T."/>
            <person name="Iwasaki H."/>
        </authorList>
    </citation>
    <scope>NUCLEOTIDE SEQUENCE</scope>
    <source>
        <strain evidence="12">N6</strain>
    </source>
</reference>
<feature type="region of interest" description="Disordered" evidence="10">
    <location>
        <begin position="672"/>
        <end position="694"/>
    </location>
</feature>
<dbReference type="OrthoDB" id="2020852at2759"/>
<dbReference type="GO" id="GO:0005737">
    <property type="term" value="C:cytoplasm"/>
    <property type="evidence" value="ECO:0007669"/>
    <property type="project" value="UniProtKB-ARBA"/>
</dbReference>
<dbReference type="InterPro" id="IPR026201">
    <property type="entry name" value="Cep290"/>
</dbReference>
<keyword evidence="13" id="KW-1185">Reference proteome</keyword>
<evidence type="ECO:0000256" key="3">
    <source>
        <dbReference type="ARBA" id="ARBA00022490"/>
    </source>
</evidence>
<keyword evidence="6 9" id="KW-0175">Coiled coil</keyword>
<dbReference type="GO" id="GO:0030030">
    <property type="term" value="P:cell projection organization"/>
    <property type="evidence" value="ECO:0007669"/>
    <property type="project" value="UniProtKB-KW"/>
</dbReference>
<dbReference type="InterPro" id="IPR019528">
    <property type="entry name" value="PACT_domain"/>
</dbReference>
<dbReference type="PANTHER" id="PTHR18879:SF20">
    <property type="entry name" value="CENTROSOMAL PROTEIN OF 290 KDA"/>
    <property type="match status" value="1"/>
</dbReference>
<evidence type="ECO:0000256" key="8">
    <source>
        <dbReference type="ARBA" id="ARBA00023273"/>
    </source>
</evidence>
<proteinExistence type="predicted"/>
<evidence type="ECO:0000256" key="5">
    <source>
        <dbReference type="ARBA" id="ARBA00022794"/>
    </source>
</evidence>
<dbReference type="Proteomes" id="UP000620104">
    <property type="component" value="Unassembled WGS sequence"/>
</dbReference>
<feature type="region of interest" description="Disordered" evidence="10">
    <location>
        <begin position="598"/>
        <end position="624"/>
    </location>
</feature>
<evidence type="ECO:0000256" key="4">
    <source>
        <dbReference type="ARBA" id="ARBA00022553"/>
    </source>
</evidence>
<keyword evidence="8" id="KW-0966">Cell projection</keyword>
<evidence type="ECO:0000313" key="13">
    <source>
        <dbReference type="Proteomes" id="UP000620104"/>
    </source>
</evidence>
<comment type="caution">
    <text evidence="12">The sequence shown here is derived from an EMBL/GenBank/DDBJ whole genome shotgun (WGS) entry which is preliminary data.</text>
</comment>
<dbReference type="Pfam" id="PF10495">
    <property type="entry name" value="PACT_coil_coil"/>
    <property type="match status" value="1"/>
</dbReference>
<evidence type="ECO:0000259" key="11">
    <source>
        <dbReference type="Pfam" id="PF10495"/>
    </source>
</evidence>
<feature type="compositionally biased region" description="Polar residues" evidence="10">
    <location>
        <begin position="119"/>
        <end position="144"/>
    </location>
</feature>
<feature type="region of interest" description="Disordered" evidence="10">
    <location>
        <begin position="20"/>
        <end position="157"/>
    </location>
</feature>
<evidence type="ECO:0000313" key="12">
    <source>
        <dbReference type="EMBL" id="GHJ88402.1"/>
    </source>
</evidence>
<organism evidence="12 13">
    <name type="scientific">Naganishia liquefaciens</name>
    <dbReference type="NCBI Taxonomy" id="104408"/>
    <lineage>
        <taxon>Eukaryota</taxon>
        <taxon>Fungi</taxon>
        <taxon>Dikarya</taxon>
        <taxon>Basidiomycota</taxon>
        <taxon>Agaricomycotina</taxon>
        <taxon>Tremellomycetes</taxon>
        <taxon>Filobasidiales</taxon>
        <taxon>Filobasidiaceae</taxon>
        <taxon>Naganishia</taxon>
    </lineage>
</organism>
<comment type="subcellular location">
    <subcellularLocation>
        <location evidence="1">Cytoplasm</location>
        <location evidence="1">Cytoskeleton</location>
        <location evidence="1">Cilium basal body</location>
    </subcellularLocation>
    <subcellularLocation>
        <location evidence="2">Cytoplasm</location>
        <location evidence="2">Cytoskeleton</location>
        <location evidence="2">Microtubule organizing center</location>
        <location evidence="2">Centrosome</location>
    </subcellularLocation>
</comment>
<feature type="region of interest" description="Disordered" evidence="10">
    <location>
        <begin position="286"/>
        <end position="308"/>
    </location>
</feature>
<name>A0A8H3TWF6_9TREE</name>
<keyword evidence="3" id="KW-0963">Cytoplasm</keyword>
<evidence type="ECO:0000256" key="7">
    <source>
        <dbReference type="ARBA" id="ARBA00023212"/>
    </source>
</evidence>
<dbReference type="PANTHER" id="PTHR18879">
    <property type="entry name" value="CENTROSOMAL PROTEIN OF 290 KDA"/>
    <property type="match status" value="1"/>
</dbReference>
<sequence>MTVDFEDQSVLLRKIEQHAMREQNLSSLPSLDQTSDNEGSEDEEEKAQIEALRRRNREAREREEQDKENRGDLENDDIETPVPARVIKQPIFSRAQKSRRSSTPPFQPSNRILDAVRSPSVSTGSSDQLPSLPNDSGSSTSTIEPGNRSPPEPSHKRFAKTLHDRDDIKGGRMSVGSSANGSFSIATIRHGDAELVDADEPHADSQIDNSLDLPKLSGRDLPQGVEYHDYAVPINGGEDLRSSDERTARRIRNPVRQHSGLRNQYTEITRVPDDRYDTSLEDQINSEYSHGSEGGRNTSDFTDAGEANQSAEGVADIVIQLPDETVDSNGSLAPNWVDTRARYRSQSPHLQRSALPRSPHPRVLRASVHGYSDQEFDNSVENDGSGPSENAGDTKLDEFRRMEQTLATPARIGEDLSALVDEKGENWGRHTESATPAKVAYSPNHSTLSTPGVGRNALLAETPLQATQPPSFDTMIRDRSLRDITHSIQHKPYDSPAPSEYFLGSSRVGSLQTPRPEAKTPANFLISRLESTSKPLRYKAIRGRMSAAGIGDLTRNRTDTSLFSQSLNQIPGVQRDEEFEVGEISGVSLSSSLDLTTDKRMSTARRGRGNMSVPEIHFSDGANEDGVDPSNLVKEMRLINIGLQREYEIVAQEKKDLMQWCESHGYRLSGHLDKDKRTTVDNDNSPPSPPATNELITQRLRRAEEDCQQKELEISQLRGKVEAQADLETQIQKLETDVQAKMNAGERYEIQISELRSQLQGQDEAAHQEKAEWEADFRELEETIRVLREEKERLSSDLAAANIQEYHSQLQEELDDLRNDLQRSKEQLEEYEYTNRDLQAKLQAAVDENARYVGDAFQAEDAAKEAVVVRESLQNDVDCYRTENETLHERIRALEAENANLRSTLEKSERHYGEEVDQRQRLSQQVDRLSTDTDMLLSEKQALQREIDHLRQSAEELAADLQHSEAKYLQEARRASELQEQLELLKKALEAAQGEVSALKHEAANLGESDATHKPMGDLGRAESTIAHLRKRLEACEEQLEIAQHKSCAQARQMATIRQKDVRIETLTSEKASLVQQVRMLTEQQSNLSMAKGPKTPAQSGKHLASGTPCSALRPINRVLLNMRTPRTPGQLSDMTWLSTSSVGSGGEEAMMAQLQAMEEELRRANEHIDKNFDELERRGVLGCSLADELAAALSQIAGLRGELQGLQTRQQRAMDQLVETRCPECDFVFDATRPFRETMIGSSPKTLESATSSPHSDRSRLRQSLASLREQYEQLQHEHKNHRARHDAETEMLRKELDLLGDERATATEVHRKKLLQVEQEHEEHIRQLRIEKEQLEEDKHQMQLRLVEAQKDLEFNAVKSKTLQRELDAANLRVHGLKSEGGELRGENQSLTAKLSELKQHMGSAEKATKESQRLRMEMQRLENRYEASRDATARSEQSRNQLQEQLIALQGRLDSAERRLAEEARSHNTLLKQLTNLEAGIQHHRKEAEQFYRALKTVKNQQGQTKEEDAEAKSLVQDRGQAIQTFAKLQKQLSDAEVRLAQEATSRHNLKQSTSHDEQIEVQARLVADRKVLTGQIRYLHALYARENTFRDGLLLQKQYLLRLLGKFRQTEKETLALIASMGYPPLATKTNNRLTFKSIALAVRFTVKLRASHDQWQQVLQKRPERLQSTS</sequence>
<evidence type="ECO:0000256" key="10">
    <source>
        <dbReference type="SAM" id="MobiDB-lite"/>
    </source>
</evidence>
<keyword evidence="5" id="KW-0970">Cilium biogenesis/degradation</keyword>
<feature type="region of interest" description="Disordered" evidence="10">
    <location>
        <begin position="371"/>
        <end position="396"/>
    </location>
</feature>
<feature type="compositionally biased region" description="Basic and acidic residues" evidence="10">
    <location>
        <begin position="46"/>
        <end position="73"/>
    </location>
</feature>
<dbReference type="EMBL" id="BLZA01000030">
    <property type="protein sequence ID" value="GHJ88402.1"/>
    <property type="molecule type" value="Genomic_DNA"/>
</dbReference>
<evidence type="ECO:0000256" key="9">
    <source>
        <dbReference type="SAM" id="Coils"/>
    </source>
</evidence>
<accession>A0A8H3TWF6</accession>
<keyword evidence="7" id="KW-0206">Cytoskeleton</keyword>
<feature type="coiled-coil region" evidence="9">
    <location>
        <begin position="1148"/>
        <end position="1217"/>
    </location>
</feature>
<feature type="region of interest" description="Disordered" evidence="10">
    <location>
        <begin position="1086"/>
        <end position="1108"/>
    </location>
</feature>
<dbReference type="GO" id="GO:0005815">
    <property type="term" value="C:microtubule organizing center"/>
    <property type="evidence" value="ECO:0007669"/>
    <property type="project" value="UniProtKB-ARBA"/>
</dbReference>
<evidence type="ECO:0000256" key="2">
    <source>
        <dbReference type="ARBA" id="ARBA00004300"/>
    </source>
</evidence>
<evidence type="ECO:0000256" key="6">
    <source>
        <dbReference type="ARBA" id="ARBA00023054"/>
    </source>
</evidence>
<feature type="region of interest" description="Disordered" evidence="10">
    <location>
        <begin position="1240"/>
        <end position="1263"/>
    </location>
</feature>
<feature type="compositionally biased region" description="Polar residues" evidence="10">
    <location>
        <begin position="1241"/>
        <end position="1255"/>
    </location>
</feature>
<keyword evidence="4" id="KW-0597">Phosphoprotein</keyword>
<feature type="compositionally biased region" description="Polar residues" evidence="10">
    <location>
        <begin position="23"/>
        <end position="37"/>
    </location>
</feature>
<feature type="domain" description="Pericentrin/AKAP-450 centrosomal targeting" evidence="11">
    <location>
        <begin position="1587"/>
        <end position="1660"/>
    </location>
</feature>
<feature type="compositionally biased region" description="Polar residues" evidence="10">
    <location>
        <begin position="101"/>
        <end position="110"/>
    </location>
</feature>
<protein>
    <recommendedName>
        <fullName evidence="11">Pericentrin/AKAP-450 centrosomal targeting domain-containing protein</fullName>
    </recommendedName>
</protein>